<organism evidence="2 3">
    <name type="scientific">Mycena sanguinolenta</name>
    <dbReference type="NCBI Taxonomy" id="230812"/>
    <lineage>
        <taxon>Eukaryota</taxon>
        <taxon>Fungi</taxon>
        <taxon>Dikarya</taxon>
        <taxon>Basidiomycota</taxon>
        <taxon>Agaricomycotina</taxon>
        <taxon>Agaricomycetes</taxon>
        <taxon>Agaricomycetidae</taxon>
        <taxon>Agaricales</taxon>
        <taxon>Marasmiineae</taxon>
        <taxon>Mycenaceae</taxon>
        <taxon>Mycena</taxon>
    </lineage>
</organism>
<dbReference type="Proteomes" id="UP000623467">
    <property type="component" value="Unassembled WGS sequence"/>
</dbReference>
<feature type="region of interest" description="Disordered" evidence="1">
    <location>
        <begin position="22"/>
        <end position="54"/>
    </location>
</feature>
<evidence type="ECO:0000256" key="1">
    <source>
        <dbReference type="SAM" id="MobiDB-lite"/>
    </source>
</evidence>
<name>A0A8H6TT31_9AGAR</name>
<dbReference type="EMBL" id="JACAZH010000149">
    <property type="protein sequence ID" value="KAF7321250.1"/>
    <property type="molecule type" value="Genomic_DNA"/>
</dbReference>
<keyword evidence="3" id="KW-1185">Reference proteome</keyword>
<evidence type="ECO:0000313" key="2">
    <source>
        <dbReference type="EMBL" id="KAF7321250.1"/>
    </source>
</evidence>
<evidence type="ECO:0000313" key="3">
    <source>
        <dbReference type="Proteomes" id="UP000623467"/>
    </source>
</evidence>
<comment type="caution">
    <text evidence="2">The sequence shown here is derived from an EMBL/GenBank/DDBJ whole genome shotgun (WGS) entry which is preliminary data.</text>
</comment>
<dbReference type="AlphaFoldDB" id="A0A8H6TT31"/>
<dbReference type="OrthoDB" id="3039066at2759"/>
<feature type="compositionally biased region" description="Low complexity" evidence="1">
    <location>
        <begin position="22"/>
        <end position="48"/>
    </location>
</feature>
<accession>A0A8H6TT31</accession>
<proteinExistence type="predicted"/>
<reference evidence="2" key="1">
    <citation type="submission" date="2020-05" db="EMBL/GenBank/DDBJ databases">
        <title>Mycena genomes resolve the evolution of fungal bioluminescence.</title>
        <authorList>
            <person name="Tsai I.J."/>
        </authorList>
    </citation>
    <scope>NUCLEOTIDE SEQUENCE</scope>
    <source>
        <strain evidence="2">160909Yilan</strain>
    </source>
</reference>
<sequence length="101" mass="10482">MLSLTTTYLPIPSPSSIILPSESVDPSVAPAQSSSPSRAASQSPRNSSTASASAPRLVAQVQLVLPPIAAFYPQGGPIGIIHPVMGMQSAQWVEDVFPTIK</sequence>
<protein>
    <submittedName>
        <fullName evidence="2">Uncharacterized protein</fullName>
    </submittedName>
</protein>
<gene>
    <name evidence="2" type="ORF">MSAN_02535000</name>
</gene>